<evidence type="ECO:0000259" key="2">
    <source>
        <dbReference type="Pfam" id="PF25276"/>
    </source>
</evidence>
<keyword evidence="4" id="KW-1185">Reference proteome</keyword>
<evidence type="ECO:0000313" key="3">
    <source>
        <dbReference type="EMBL" id="EXB78513.1"/>
    </source>
</evidence>
<reference evidence="4" key="1">
    <citation type="submission" date="2013-01" db="EMBL/GenBank/DDBJ databases">
        <title>Draft Genome Sequence of a Mulberry Tree, Morus notabilis C.K. Schneid.</title>
        <authorList>
            <person name="He N."/>
            <person name="Zhao S."/>
        </authorList>
    </citation>
    <scope>NUCLEOTIDE SEQUENCE</scope>
</reference>
<name>W9RYU4_9ROSA</name>
<dbReference type="STRING" id="981085.W9RYU4"/>
<dbReference type="eggNOG" id="ENOG502QQXS">
    <property type="taxonomic scope" value="Eukaryota"/>
</dbReference>
<sequence>MGFAKSKPQILRIILLRFISLGVLVLAVRFAFLLTLTGGGYCCSADSLCHFQENNFFFGPTDVCLRRERFRDLWRRRAVDYYSSVFQDLIAEGFLSSNSTALCVETLAGEDVAALREIGVLDSVGISKKASPPLILSGESYRQPFDENTFDFEFSGNGQLERSVQQADFASEVCRTLKPGGFFVVHTDSVQDPYSINSFLDLFNCCRLIRFSEIDGLDSPSIREIVMKKKETVENHLSSGRDDNKCSVPGYKREIIANAEPLIEEEPLKPWIALRRNMKNVKYFSSMADISFKQRYVYIDVGARNYASSIGKWFQNQYPKQTKNFEIYAIEADKAFHGEYKTKKGVILLPYAAWIRNETLFFEISRGGSDGGGGGGAANKMKKKKRRGMGRIQPVMPLTSYMRDVNRIQGFDFADWLKKTVSRSDFVVVKMDVEGTEFHLIPRLIKTGAMCLVDELFLECHYNRMQRCCPGERSVKYEKTYDQCLDLLKLIRESGVLVHQWW</sequence>
<organism evidence="3 4">
    <name type="scientific">Morus notabilis</name>
    <dbReference type="NCBI Taxonomy" id="981085"/>
    <lineage>
        <taxon>Eukaryota</taxon>
        <taxon>Viridiplantae</taxon>
        <taxon>Streptophyta</taxon>
        <taxon>Embryophyta</taxon>
        <taxon>Tracheophyta</taxon>
        <taxon>Spermatophyta</taxon>
        <taxon>Magnoliopsida</taxon>
        <taxon>eudicotyledons</taxon>
        <taxon>Gunneridae</taxon>
        <taxon>Pentapetalae</taxon>
        <taxon>rosids</taxon>
        <taxon>fabids</taxon>
        <taxon>Rosales</taxon>
        <taxon>Moraceae</taxon>
        <taxon>Moreae</taxon>
        <taxon>Morus</taxon>
    </lineage>
</organism>
<dbReference type="Proteomes" id="UP000030645">
    <property type="component" value="Unassembled WGS sequence"/>
</dbReference>
<dbReference type="PANTHER" id="PTHR44843:SF14">
    <property type="entry name" value="METHYLTRANSFERASE TYPE 11 DOMAIN-CONTAINING PROTEIN"/>
    <property type="match status" value="1"/>
</dbReference>
<dbReference type="OrthoDB" id="10006218at2759"/>
<evidence type="ECO:0000313" key="4">
    <source>
        <dbReference type="Proteomes" id="UP000030645"/>
    </source>
</evidence>
<proteinExistence type="predicted"/>
<dbReference type="Gene3D" id="3.40.50.150">
    <property type="entry name" value="Vaccinia Virus protein VP39"/>
    <property type="match status" value="2"/>
</dbReference>
<dbReference type="SUPFAM" id="SSF53335">
    <property type="entry name" value="S-adenosyl-L-methionine-dependent methyltransferases"/>
    <property type="match status" value="2"/>
</dbReference>
<protein>
    <recommendedName>
        <fullName evidence="2">DUF7870 domain-containing protein</fullName>
    </recommendedName>
</protein>
<feature type="domain" description="DUF7870" evidence="2">
    <location>
        <begin position="408"/>
        <end position="502"/>
    </location>
</feature>
<gene>
    <name evidence="3" type="ORF">L484_011136</name>
</gene>
<dbReference type="InterPro" id="IPR029063">
    <property type="entry name" value="SAM-dependent_MTases_sf"/>
</dbReference>
<feature type="domain" description="DUF7870" evidence="2">
    <location>
        <begin position="260"/>
        <end position="337"/>
    </location>
</feature>
<keyword evidence="1" id="KW-0812">Transmembrane</keyword>
<keyword evidence="1" id="KW-1133">Transmembrane helix</keyword>
<feature type="transmembrane region" description="Helical" evidence="1">
    <location>
        <begin position="14"/>
        <end position="34"/>
    </location>
</feature>
<evidence type="ECO:0000256" key="1">
    <source>
        <dbReference type="SAM" id="Phobius"/>
    </source>
</evidence>
<accession>W9RYU4</accession>
<keyword evidence="1" id="KW-0472">Membrane</keyword>
<dbReference type="KEGG" id="mnt:21394409"/>
<dbReference type="AlphaFoldDB" id="W9RYU4"/>
<dbReference type="PANTHER" id="PTHR44843">
    <property type="entry name" value="METHYLTRANSFERASE"/>
    <property type="match status" value="1"/>
</dbReference>
<dbReference type="EMBL" id="KE344773">
    <property type="protein sequence ID" value="EXB78513.1"/>
    <property type="molecule type" value="Genomic_DNA"/>
</dbReference>
<dbReference type="InterPro" id="IPR057192">
    <property type="entry name" value="DUF7870"/>
</dbReference>
<dbReference type="Pfam" id="PF25276">
    <property type="entry name" value="DUF7870"/>
    <property type="match status" value="2"/>
</dbReference>